<dbReference type="EMBL" id="CP071518">
    <property type="protein sequence ID" value="QSX77679.1"/>
    <property type="molecule type" value="Genomic_DNA"/>
</dbReference>
<gene>
    <name evidence="5" type="ORF">I8J32_013150</name>
</gene>
<evidence type="ECO:0000256" key="2">
    <source>
        <dbReference type="ARBA" id="ARBA00022679"/>
    </source>
</evidence>
<dbReference type="InterPro" id="IPR001296">
    <property type="entry name" value="Glyco_trans_1"/>
</dbReference>
<feature type="domain" description="Glycosyl transferase family 1" evidence="3">
    <location>
        <begin position="181"/>
        <end position="342"/>
    </location>
</feature>
<evidence type="ECO:0000256" key="1">
    <source>
        <dbReference type="ARBA" id="ARBA00022676"/>
    </source>
</evidence>
<dbReference type="InterPro" id="IPR028098">
    <property type="entry name" value="Glyco_trans_4-like_N"/>
</dbReference>
<accession>A0A975AS43</accession>
<feature type="domain" description="Glycosyltransferase subfamily 4-like N-terminal" evidence="4">
    <location>
        <begin position="15"/>
        <end position="169"/>
    </location>
</feature>
<dbReference type="GO" id="GO:1901135">
    <property type="term" value="P:carbohydrate derivative metabolic process"/>
    <property type="evidence" value="ECO:0007669"/>
    <property type="project" value="UniProtKB-ARBA"/>
</dbReference>
<reference evidence="5 6" key="1">
    <citation type="submission" date="2021-03" db="EMBL/GenBank/DDBJ databases">
        <title>Lysobacter sp. nov. isolated from soil of gangwondo yeongwol, south Korea.</title>
        <authorList>
            <person name="Kim K.R."/>
            <person name="Kim K.H."/>
            <person name="Jeon C.O."/>
        </authorList>
    </citation>
    <scope>NUCLEOTIDE SEQUENCE [LARGE SCALE GENOMIC DNA]</scope>
    <source>
        <strain evidence="5 6">R19</strain>
    </source>
</reference>
<dbReference type="PANTHER" id="PTHR12526:SF510">
    <property type="entry name" value="D-INOSITOL 3-PHOSPHATE GLYCOSYLTRANSFERASE"/>
    <property type="match status" value="1"/>
</dbReference>
<dbReference type="GO" id="GO:0016757">
    <property type="term" value="F:glycosyltransferase activity"/>
    <property type="evidence" value="ECO:0007669"/>
    <property type="project" value="UniProtKB-KW"/>
</dbReference>
<proteinExistence type="predicted"/>
<protein>
    <submittedName>
        <fullName evidence="5">Glycosyltransferase</fullName>
    </submittedName>
</protein>
<dbReference type="SUPFAM" id="SSF53756">
    <property type="entry name" value="UDP-Glycosyltransferase/glycogen phosphorylase"/>
    <property type="match status" value="1"/>
</dbReference>
<evidence type="ECO:0000259" key="3">
    <source>
        <dbReference type="Pfam" id="PF00534"/>
    </source>
</evidence>
<dbReference type="Gene3D" id="3.40.50.2000">
    <property type="entry name" value="Glycogen Phosphorylase B"/>
    <property type="match status" value="2"/>
</dbReference>
<dbReference type="AlphaFoldDB" id="A0A975AS43"/>
<evidence type="ECO:0000313" key="6">
    <source>
        <dbReference type="Proteomes" id="UP000639274"/>
    </source>
</evidence>
<dbReference type="PANTHER" id="PTHR12526">
    <property type="entry name" value="GLYCOSYLTRANSFERASE"/>
    <property type="match status" value="1"/>
</dbReference>
<evidence type="ECO:0000313" key="5">
    <source>
        <dbReference type="EMBL" id="QSX77679.1"/>
    </source>
</evidence>
<keyword evidence="6" id="KW-1185">Reference proteome</keyword>
<organism evidence="5 6">
    <name type="scientific">Agrilutibacter solisilvae</name>
    <dbReference type="NCBI Taxonomy" id="2763317"/>
    <lineage>
        <taxon>Bacteria</taxon>
        <taxon>Pseudomonadati</taxon>
        <taxon>Pseudomonadota</taxon>
        <taxon>Gammaproteobacteria</taxon>
        <taxon>Lysobacterales</taxon>
        <taxon>Lysobacteraceae</taxon>
        <taxon>Agrilutibacter</taxon>
    </lineage>
</organism>
<dbReference type="Proteomes" id="UP000639274">
    <property type="component" value="Chromosome"/>
</dbReference>
<keyword evidence="2" id="KW-0808">Transferase</keyword>
<name>A0A975AS43_9GAMM</name>
<dbReference type="Pfam" id="PF00534">
    <property type="entry name" value="Glycos_transf_1"/>
    <property type="match status" value="1"/>
</dbReference>
<dbReference type="Pfam" id="PF13439">
    <property type="entry name" value="Glyco_transf_4"/>
    <property type="match status" value="1"/>
</dbReference>
<evidence type="ECO:0000259" key="4">
    <source>
        <dbReference type="Pfam" id="PF13439"/>
    </source>
</evidence>
<keyword evidence="1" id="KW-0328">Glycosyltransferase</keyword>
<sequence>MRRDRLLIVIDGMEVGGSQRQVQQLLHGLDRRRWEPELLYFRSPSFLVDEIARDGVRVHCIRKRHRVDLPFLWAYARLLRERDYALIHAFSLTAELASVFARALARRRPALVASERSFALDRPRWFWWLKGFAIGRSAAVIANSRAGARATAQRTGMPDARFDVVPNGVALPQVISPDERAALRHELGVAEEQLLALFVGRLVPVKNLPSLIRALAALEPEQRPRVALAGGGPEQDALELLAADLGVDANLVFLGERTDVPRLLQAADYLVLTSHFEGLSNAALEAMAAGCPVIASAVGGTPELVDNGRSGLLFPPDDAPALAAAMARMGDAELRRRLARGATAHVNAHHSGGALAAATSAVYERCLRAKEYAKNTGVAGPEPVQGPAK</sequence>
<dbReference type="RefSeq" id="WP_200612964.1">
    <property type="nucleotide sequence ID" value="NZ_CP071518.1"/>
</dbReference>
<dbReference type="KEGG" id="lsf:I8J32_013150"/>